<gene>
    <name evidence="2" type="ORF">IOD40_13910</name>
</gene>
<keyword evidence="1" id="KW-0812">Transmembrane</keyword>
<keyword evidence="1" id="KW-0472">Membrane</keyword>
<keyword evidence="3" id="KW-1185">Reference proteome</keyword>
<sequence length="68" mass="7105">MKFPGHATPGGADSVYYPFVIGMCAQTSDIEVSSSKIRPSVLVHSVVSFFFNTVLVAAAVNAAVTLSN</sequence>
<evidence type="ECO:0000256" key="1">
    <source>
        <dbReference type="SAM" id="Phobius"/>
    </source>
</evidence>
<dbReference type="EMBL" id="JADGMQ010000010">
    <property type="protein sequence ID" value="MBI1621752.1"/>
    <property type="molecule type" value="Genomic_DNA"/>
</dbReference>
<proteinExistence type="predicted"/>
<comment type="caution">
    <text evidence="2">The sequence shown here is derived from an EMBL/GenBank/DDBJ whole genome shotgun (WGS) entry which is preliminary data.</text>
</comment>
<accession>A0ABS0SH29</accession>
<dbReference type="InterPro" id="IPR009781">
    <property type="entry name" value="DUF1345"/>
</dbReference>
<name>A0ABS0SH29_9HYPH</name>
<reference evidence="2 3" key="1">
    <citation type="submission" date="2020-10" db="EMBL/GenBank/DDBJ databases">
        <title>Aquamicrobium zhengzhouensis sp. nov., a exopolysaccharide producing bacterium isolated from farmland soil.</title>
        <authorList>
            <person name="Wang X."/>
        </authorList>
    </citation>
    <scope>NUCLEOTIDE SEQUENCE [LARGE SCALE GENOMIC DNA]</scope>
    <source>
        <strain evidence="3">cd-1</strain>
    </source>
</reference>
<protein>
    <submittedName>
        <fullName evidence="2">DUF1345 domain-containing protein</fullName>
    </submittedName>
</protein>
<feature type="transmembrane region" description="Helical" evidence="1">
    <location>
        <begin position="41"/>
        <end position="64"/>
    </location>
</feature>
<evidence type="ECO:0000313" key="2">
    <source>
        <dbReference type="EMBL" id="MBI1621752.1"/>
    </source>
</evidence>
<keyword evidence="1" id="KW-1133">Transmembrane helix</keyword>
<evidence type="ECO:0000313" key="3">
    <source>
        <dbReference type="Proteomes" id="UP000601789"/>
    </source>
</evidence>
<organism evidence="2 3">
    <name type="scientific">Aquamicrobium zhengzhouense</name>
    <dbReference type="NCBI Taxonomy" id="2781738"/>
    <lineage>
        <taxon>Bacteria</taxon>
        <taxon>Pseudomonadati</taxon>
        <taxon>Pseudomonadota</taxon>
        <taxon>Alphaproteobacteria</taxon>
        <taxon>Hyphomicrobiales</taxon>
        <taxon>Phyllobacteriaceae</taxon>
        <taxon>Aquamicrobium</taxon>
    </lineage>
</organism>
<dbReference type="Proteomes" id="UP000601789">
    <property type="component" value="Unassembled WGS sequence"/>
</dbReference>
<dbReference type="Pfam" id="PF07077">
    <property type="entry name" value="DUF1345"/>
    <property type="match status" value="1"/>
</dbReference>